<dbReference type="GO" id="GO:0044780">
    <property type="term" value="P:bacterial-type flagellum assembly"/>
    <property type="evidence" value="ECO:0007669"/>
    <property type="project" value="InterPro"/>
</dbReference>
<dbReference type="Proteomes" id="UP000199701">
    <property type="component" value="Unassembled WGS sequence"/>
</dbReference>
<dbReference type="Pfam" id="PF05130">
    <property type="entry name" value="FlgN"/>
    <property type="match status" value="1"/>
</dbReference>
<sequence>MASLIENLIGILDKENNEYIQLLNLSLDKTSVIVKGDIEKLQVIVAQEQKKIEVINKLEKSREENIKDIANVLNIPENEFKLDSLIKMLEKQPREQEELSKVRDAFKRTMNKLVKVNDNNRVLLQESINMIEFELNLSRNTMFAPETANYSKEAYNTTGQNLVAGSFDAKQ</sequence>
<keyword evidence="3" id="KW-1185">Reference proteome</keyword>
<organism evidence="2 3">
    <name type="scientific">[Clostridium] fimetarium</name>
    <dbReference type="NCBI Taxonomy" id="99656"/>
    <lineage>
        <taxon>Bacteria</taxon>
        <taxon>Bacillati</taxon>
        <taxon>Bacillota</taxon>
        <taxon>Clostridia</taxon>
        <taxon>Lachnospirales</taxon>
        <taxon>Lachnospiraceae</taxon>
    </lineage>
</organism>
<dbReference type="InterPro" id="IPR036679">
    <property type="entry name" value="FlgN-like_sf"/>
</dbReference>
<accession>A0A1I0P3H0</accession>
<dbReference type="OrthoDB" id="2049621at2"/>
<dbReference type="Gene3D" id="1.20.58.300">
    <property type="entry name" value="FlgN-like"/>
    <property type="match status" value="1"/>
</dbReference>
<dbReference type="SUPFAM" id="SSF140566">
    <property type="entry name" value="FlgN-like"/>
    <property type="match status" value="1"/>
</dbReference>
<evidence type="ECO:0000313" key="2">
    <source>
        <dbReference type="EMBL" id="SEW08814.1"/>
    </source>
</evidence>
<dbReference type="InterPro" id="IPR007809">
    <property type="entry name" value="FlgN-like"/>
</dbReference>
<gene>
    <name evidence="2" type="ORF">SAMN05421659_104130</name>
</gene>
<evidence type="ECO:0000313" key="3">
    <source>
        <dbReference type="Proteomes" id="UP000199701"/>
    </source>
</evidence>
<dbReference type="STRING" id="99656.SAMN05421659_104130"/>
<reference evidence="2 3" key="1">
    <citation type="submission" date="2016-10" db="EMBL/GenBank/DDBJ databases">
        <authorList>
            <person name="de Groot N.N."/>
        </authorList>
    </citation>
    <scope>NUCLEOTIDE SEQUENCE [LARGE SCALE GENOMIC DNA]</scope>
    <source>
        <strain evidence="2 3">DSM 9179</strain>
    </source>
</reference>
<dbReference type="RefSeq" id="WP_092451921.1">
    <property type="nucleotide sequence ID" value="NZ_FOJI01000004.1"/>
</dbReference>
<proteinExistence type="predicted"/>
<dbReference type="EMBL" id="FOJI01000004">
    <property type="protein sequence ID" value="SEW08814.1"/>
    <property type="molecule type" value="Genomic_DNA"/>
</dbReference>
<dbReference type="AlphaFoldDB" id="A0A1I0P3H0"/>
<evidence type="ECO:0000256" key="1">
    <source>
        <dbReference type="ARBA" id="ARBA00022795"/>
    </source>
</evidence>
<name>A0A1I0P3H0_9FIRM</name>
<keyword evidence="1" id="KW-1005">Bacterial flagellum biogenesis</keyword>
<protein>
    <submittedName>
        <fullName evidence="2">FlgN protein</fullName>
    </submittedName>
</protein>